<protein>
    <submittedName>
        <fullName evidence="1">Outer membrane protein assembly factor BamC</fullName>
    </submittedName>
</protein>
<dbReference type="InterPro" id="IPR042268">
    <property type="entry name" value="BamC_C"/>
</dbReference>
<organism evidence="1 2">
    <name type="scientific">Larsenimonas rhizosphaerae</name>
    <dbReference type="NCBI Taxonomy" id="2944682"/>
    <lineage>
        <taxon>Bacteria</taxon>
        <taxon>Pseudomonadati</taxon>
        <taxon>Pseudomonadota</taxon>
        <taxon>Gammaproteobacteria</taxon>
        <taxon>Oceanospirillales</taxon>
        <taxon>Halomonadaceae</taxon>
        <taxon>Larsenimonas</taxon>
    </lineage>
</organism>
<reference evidence="1" key="1">
    <citation type="submission" date="2022-11" db="EMBL/GenBank/DDBJ databases">
        <title>Larsenimonas rhizosphaerae sp. nov., isolated from a tidal mudflat.</title>
        <authorList>
            <person name="Lee S.D."/>
            <person name="Kim I.S."/>
        </authorList>
    </citation>
    <scope>NUCLEOTIDE SEQUENCE</scope>
    <source>
        <strain evidence="1">GH2-1</strain>
    </source>
</reference>
<dbReference type="Proteomes" id="UP001165678">
    <property type="component" value="Unassembled WGS sequence"/>
</dbReference>
<keyword evidence="2" id="KW-1185">Reference proteome</keyword>
<dbReference type="PROSITE" id="PS51257">
    <property type="entry name" value="PROKAR_LIPOPROTEIN"/>
    <property type="match status" value="1"/>
</dbReference>
<dbReference type="Pfam" id="PF06804">
    <property type="entry name" value="Lipoprotein_18"/>
    <property type="match status" value="1"/>
</dbReference>
<accession>A0AA41ZE45</accession>
<dbReference type="EMBL" id="JAPIVE010000001">
    <property type="protein sequence ID" value="MCX2522805.1"/>
    <property type="molecule type" value="Genomic_DNA"/>
</dbReference>
<dbReference type="InterPro" id="IPR010653">
    <property type="entry name" value="NlpB/DapX"/>
</dbReference>
<proteinExistence type="predicted"/>
<evidence type="ECO:0000313" key="1">
    <source>
        <dbReference type="EMBL" id="MCX2522805.1"/>
    </source>
</evidence>
<name>A0AA41ZE45_9GAMM</name>
<dbReference type="AlphaFoldDB" id="A0AA41ZE45"/>
<dbReference type="Gene3D" id="3.30.310.170">
    <property type="entry name" value="Outer membrane protein assembly factor BamC"/>
    <property type="match status" value="1"/>
</dbReference>
<evidence type="ECO:0000313" key="2">
    <source>
        <dbReference type="Proteomes" id="UP001165678"/>
    </source>
</evidence>
<sequence>MISRTTWVASASLLVLLAGCGSNGYYYDRNSEYVDAKMVAPLSLPEGARQGASQDAMPVPRVNGDFVQGKDGFKVPRPQPMMSKGDQRDFAQLRNEDGDSWLLVNAAPAAVWPRLQDFASRAGYGIQEVDPARGRIQTRQGELTLVQGIRSNSTRVECTQGDSVNAACLKDLAGYLSQTVSQQGEGVSLAGQNLSDDNTVVLENRQGQWQLNIAQGFSSTWAEMAYQLEHSFSSDNGARLVDQDRSARTFTVTYTPSTASGSGWWIFGSGPDPREYRLELAPRDQQVVVTATRTDGQPIEQGEARELLDRVASTLR</sequence>
<gene>
    <name evidence="1" type="primary">bamC</name>
    <name evidence="1" type="ORF">OQ287_00950</name>
</gene>
<dbReference type="RefSeq" id="WP_250936028.1">
    <property type="nucleotide sequence ID" value="NZ_JAMLJK010000001.1"/>
</dbReference>
<comment type="caution">
    <text evidence="1">The sequence shown here is derived from an EMBL/GenBank/DDBJ whole genome shotgun (WGS) entry which is preliminary data.</text>
</comment>